<dbReference type="EMBL" id="JADGJQ010000068">
    <property type="protein sequence ID" value="KAJ3173897.1"/>
    <property type="molecule type" value="Genomic_DNA"/>
</dbReference>
<keyword evidence="2" id="KW-0812">Transmembrane</keyword>
<proteinExistence type="predicted"/>
<feature type="transmembrane region" description="Helical" evidence="2">
    <location>
        <begin position="296"/>
        <end position="314"/>
    </location>
</feature>
<keyword evidence="3" id="KW-0732">Signal</keyword>
<keyword evidence="2" id="KW-0472">Membrane</keyword>
<feature type="chain" id="PRO_5041953403" evidence="3">
    <location>
        <begin position="17"/>
        <end position="315"/>
    </location>
</feature>
<evidence type="ECO:0000256" key="1">
    <source>
        <dbReference type="SAM" id="MobiDB-lite"/>
    </source>
</evidence>
<name>A0AAD5TET6_9FUNG</name>
<evidence type="ECO:0000256" key="3">
    <source>
        <dbReference type="SAM" id="SignalP"/>
    </source>
</evidence>
<feature type="compositionally biased region" description="Low complexity" evidence="1">
    <location>
        <begin position="88"/>
        <end position="97"/>
    </location>
</feature>
<gene>
    <name evidence="4" type="ORF">HDU87_007307</name>
</gene>
<keyword evidence="2" id="KW-1133">Transmembrane helix</keyword>
<keyword evidence="5" id="KW-1185">Reference proteome</keyword>
<feature type="region of interest" description="Disordered" evidence="1">
    <location>
        <begin position="88"/>
        <end position="129"/>
    </location>
</feature>
<comment type="caution">
    <text evidence="4">The sequence shown here is derived from an EMBL/GenBank/DDBJ whole genome shotgun (WGS) entry which is preliminary data.</text>
</comment>
<reference evidence="4" key="1">
    <citation type="submission" date="2020-05" db="EMBL/GenBank/DDBJ databases">
        <title>Phylogenomic resolution of chytrid fungi.</title>
        <authorList>
            <person name="Stajich J.E."/>
            <person name="Amses K."/>
            <person name="Simmons R."/>
            <person name="Seto K."/>
            <person name="Myers J."/>
            <person name="Bonds A."/>
            <person name="Quandt C.A."/>
            <person name="Barry K."/>
            <person name="Liu P."/>
            <person name="Grigoriev I."/>
            <person name="Longcore J.E."/>
            <person name="James T.Y."/>
        </authorList>
    </citation>
    <scope>NUCLEOTIDE SEQUENCE</scope>
    <source>
        <strain evidence="4">JEL0379</strain>
    </source>
</reference>
<sequence>MAKFILALAALSFVAAQDPIPGTPLPVDNPVPGGFGQPVPGTTIPQFCANLPNQPNPAGCPANPNMHTAPIAPVTPMPPITPITPITPIAPITPGTGSSTGGGSGAPVSSPGAPTTSSPGGTTGGSAPLSPAASAARLACNTYTAACKAAMPSGCTPYADCTWDLSGWAVGICGSCDSGSRFLDLNIPKVVSLSPVNITGAPNLAPDLKGAADQLNTACSAGCANSFGKVIDQKSTLHREAFCACNGKDAPIAGYPIESFAKNAGAAPAPSDAGASALPASPLPAKAAKSSAVRASLVWGAAGAAGVALAVLAAM</sequence>
<protein>
    <submittedName>
        <fullName evidence="4">Uncharacterized protein</fullName>
    </submittedName>
</protein>
<accession>A0AAD5TET6</accession>
<dbReference type="AlphaFoldDB" id="A0AAD5TET6"/>
<feature type="signal peptide" evidence="3">
    <location>
        <begin position="1"/>
        <end position="16"/>
    </location>
</feature>
<evidence type="ECO:0000313" key="5">
    <source>
        <dbReference type="Proteomes" id="UP001212152"/>
    </source>
</evidence>
<organism evidence="4 5">
    <name type="scientific">Geranomyces variabilis</name>
    <dbReference type="NCBI Taxonomy" id="109894"/>
    <lineage>
        <taxon>Eukaryota</taxon>
        <taxon>Fungi</taxon>
        <taxon>Fungi incertae sedis</taxon>
        <taxon>Chytridiomycota</taxon>
        <taxon>Chytridiomycota incertae sedis</taxon>
        <taxon>Chytridiomycetes</taxon>
        <taxon>Spizellomycetales</taxon>
        <taxon>Powellomycetaceae</taxon>
        <taxon>Geranomyces</taxon>
    </lineage>
</organism>
<evidence type="ECO:0000313" key="4">
    <source>
        <dbReference type="EMBL" id="KAJ3173897.1"/>
    </source>
</evidence>
<feature type="compositionally biased region" description="Low complexity" evidence="1">
    <location>
        <begin position="106"/>
        <end position="129"/>
    </location>
</feature>
<evidence type="ECO:0000256" key="2">
    <source>
        <dbReference type="SAM" id="Phobius"/>
    </source>
</evidence>
<dbReference type="Proteomes" id="UP001212152">
    <property type="component" value="Unassembled WGS sequence"/>
</dbReference>